<dbReference type="AlphaFoldDB" id="A0A1Z3N5A4"/>
<evidence type="ECO:0000256" key="5">
    <source>
        <dbReference type="ARBA" id="ARBA00023136"/>
    </source>
</evidence>
<evidence type="ECO:0000256" key="1">
    <source>
        <dbReference type="ARBA" id="ARBA00004141"/>
    </source>
</evidence>
<dbReference type="GO" id="GO:0016020">
    <property type="term" value="C:membrane"/>
    <property type="evidence" value="ECO:0007669"/>
    <property type="project" value="UniProtKB-SubCell"/>
</dbReference>
<feature type="transmembrane region" description="Helical" evidence="6">
    <location>
        <begin position="67"/>
        <end position="84"/>
    </location>
</feature>
<evidence type="ECO:0000313" key="7">
    <source>
        <dbReference type="EMBL" id="ASD62655.1"/>
    </source>
</evidence>
<feature type="transmembrane region" description="Helical" evidence="6">
    <location>
        <begin position="96"/>
        <end position="111"/>
    </location>
</feature>
<dbReference type="OrthoDB" id="5297151at2"/>
<dbReference type="InterPro" id="IPR001727">
    <property type="entry name" value="GDT1-like"/>
</dbReference>
<gene>
    <name evidence="7" type="ORF">B9G79_03255</name>
</gene>
<evidence type="ECO:0000256" key="2">
    <source>
        <dbReference type="ARBA" id="ARBA00009190"/>
    </source>
</evidence>
<reference evidence="7 8" key="1">
    <citation type="submission" date="2017-04" db="EMBL/GenBank/DDBJ databases">
        <title>Whole genome sequence of Bdellovibrio bacteriovorus strain SSB218315.</title>
        <authorList>
            <person name="Oyedara O."/>
            <person name="Rodriguez-Perez M.A."/>
        </authorList>
    </citation>
    <scope>NUCLEOTIDE SEQUENCE [LARGE SCALE GENOMIC DNA]</scope>
    <source>
        <strain evidence="7 8">SSB218315</strain>
    </source>
</reference>
<dbReference type="GO" id="GO:0046873">
    <property type="term" value="F:metal ion transmembrane transporter activity"/>
    <property type="evidence" value="ECO:0007669"/>
    <property type="project" value="InterPro"/>
</dbReference>
<keyword evidence="5 6" id="KW-0472">Membrane</keyword>
<feature type="transmembrane region" description="Helical" evidence="6">
    <location>
        <begin position="164"/>
        <end position="182"/>
    </location>
</feature>
<evidence type="ECO:0000256" key="3">
    <source>
        <dbReference type="ARBA" id="ARBA00022692"/>
    </source>
</evidence>
<feature type="transmembrane region" description="Helical" evidence="6">
    <location>
        <begin position="131"/>
        <end position="152"/>
    </location>
</feature>
<comment type="subcellular location">
    <subcellularLocation>
        <location evidence="1 6">Membrane</location>
        <topology evidence="1 6">Multi-pass membrane protein</topology>
    </subcellularLocation>
</comment>
<accession>A0A1Z3N5A4</accession>
<dbReference type="Proteomes" id="UP000197003">
    <property type="component" value="Chromosome"/>
</dbReference>
<organism evidence="7 8">
    <name type="scientific">Bdellovibrio bacteriovorus</name>
    <dbReference type="NCBI Taxonomy" id="959"/>
    <lineage>
        <taxon>Bacteria</taxon>
        <taxon>Pseudomonadati</taxon>
        <taxon>Bdellovibrionota</taxon>
        <taxon>Bdellovibrionia</taxon>
        <taxon>Bdellovibrionales</taxon>
        <taxon>Pseudobdellovibrionaceae</taxon>
        <taxon>Bdellovibrio</taxon>
    </lineage>
</organism>
<feature type="transmembrane region" description="Helical" evidence="6">
    <location>
        <begin position="35"/>
        <end position="55"/>
    </location>
</feature>
<keyword evidence="4 6" id="KW-1133">Transmembrane helix</keyword>
<proteinExistence type="inferred from homology"/>
<sequence>MEAIINSFLLVAATEMGDKTQLLALVLASKFKKPWHVMAGIFTATVLNHALAAWAGEWIAATVPGQWLNWALALTFFGFALWILIPDKDDSNADNMKWGAFWTTTVLFFFAEIGDKTQLSTVALAAKYQNILLVTLGTTAGMMFADGLAVVFGEKLTQKISMKWINYGSSLLYVLFGVGILMR</sequence>
<protein>
    <recommendedName>
        <fullName evidence="6">GDT1 family protein</fullName>
    </recommendedName>
</protein>
<dbReference type="EMBL" id="CP020946">
    <property type="protein sequence ID" value="ASD62655.1"/>
    <property type="molecule type" value="Genomic_DNA"/>
</dbReference>
<name>A0A1Z3N5A4_BDEBC</name>
<evidence type="ECO:0000256" key="6">
    <source>
        <dbReference type="RuleBase" id="RU365102"/>
    </source>
</evidence>
<dbReference type="RefSeq" id="WP_088564278.1">
    <property type="nucleotide sequence ID" value="NZ_CP020946.1"/>
</dbReference>
<keyword evidence="3 6" id="KW-0812">Transmembrane</keyword>
<evidence type="ECO:0000256" key="4">
    <source>
        <dbReference type="ARBA" id="ARBA00022989"/>
    </source>
</evidence>
<dbReference type="PANTHER" id="PTHR12608:SF1">
    <property type="entry name" value="TRANSMEMBRANE PROTEIN 165"/>
    <property type="match status" value="1"/>
</dbReference>
<comment type="similarity">
    <text evidence="2 6">Belongs to the GDT1 family.</text>
</comment>
<dbReference type="Pfam" id="PF01169">
    <property type="entry name" value="GDT1"/>
    <property type="match status" value="2"/>
</dbReference>
<evidence type="ECO:0000313" key="8">
    <source>
        <dbReference type="Proteomes" id="UP000197003"/>
    </source>
</evidence>
<dbReference type="PANTHER" id="PTHR12608">
    <property type="entry name" value="TRANSMEMBRANE PROTEIN HTP-1 RELATED"/>
    <property type="match status" value="1"/>
</dbReference>